<keyword evidence="1" id="KW-1133">Transmembrane helix</keyword>
<protein>
    <recommendedName>
        <fullName evidence="4">Secreted protein</fullName>
    </recommendedName>
</protein>
<dbReference type="EMBL" id="JAHZIK010000966">
    <property type="protein sequence ID" value="MBW7457799.1"/>
    <property type="molecule type" value="Genomic_DNA"/>
</dbReference>
<keyword evidence="1" id="KW-0812">Transmembrane</keyword>
<organism evidence="2 3">
    <name type="scientific">Paenibacillus sepulcri</name>
    <dbReference type="NCBI Taxonomy" id="359917"/>
    <lineage>
        <taxon>Bacteria</taxon>
        <taxon>Bacillati</taxon>
        <taxon>Bacillota</taxon>
        <taxon>Bacilli</taxon>
        <taxon>Bacillales</taxon>
        <taxon>Paenibacillaceae</taxon>
        <taxon>Paenibacillus</taxon>
    </lineage>
</organism>
<evidence type="ECO:0008006" key="4">
    <source>
        <dbReference type="Google" id="ProtNLM"/>
    </source>
</evidence>
<gene>
    <name evidence="2" type="ORF">K0U00_27535</name>
</gene>
<comment type="caution">
    <text evidence="2">The sequence shown here is derived from an EMBL/GenBank/DDBJ whole genome shotgun (WGS) entry which is preliminary data.</text>
</comment>
<reference evidence="2 3" key="1">
    <citation type="submission" date="2021-07" db="EMBL/GenBank/DDBJ databases">
        <title>Paenibacillus radiodurans sp. nov., isolated from the southeastern edge of Tengger Desert.</title>
        <authorList>
            <person name="Zhang G."/>
        </authorList>
    </citation>
    <scope>NUCLEOTIDE SEQUENCE [LARGE SCALE GENOMIC DNA]</scope>
    <source>
        <strain evidence="2 3">CCM 7311</strain>
    </source>
</reference>
<sequence>MGVKTHTKKDQGPGLKNRTGIFAALIVVTLAAAAGLWQASQNQPDGSESSHLLADFTAFWGWGDREFAEGAQQAGWTFRWDGEAAADTANRLAERLHIVMSPISSPLGEAYQGSIGGGTDNPAVTIWYQEQADRQKNPSEGASIQEDGNAPVQLIILLQPDKGSKLDIIKASAAEIEEMAVEEEVP</sequence>
<evidence type="ECO:0000256" key="1">
    <source>
        <dbReference type="SAM" id="Phobius"/>
    </source>
</evidence>
<feature type="transmembrane region" description="Helical" evidence="1">
    <location>
        <begin position="21"/>
        <end position="39"/>
    </location>
</feature>
<keyword evidence="3" id="KW-1185">Reference proteome</keyword>
<evidence type="ECO:0000313" key="3">
    <source>
        <dbReference type="Proteomes" id="UP001519887"/>
    </source>
</evidence>
<feature type="non-terminal residue" evidence="2">
    <location>
        <position position="186"/>
    </location>
</feature>
<evidence type="ECO:0000313" key="2">
    <source>
        <dbReference type="EMBL" id="MBW7457799.1"/>
    </source>
</evidence>
<dbReference type="Proteomes" id="UP001519887">
    <property type="component" value="Unassembled WGS sequence"/>
</dbReference>
<accession>A0ABS7CA66</accession>
<name>A0ABS7CA66_9BACL</name>
<keyword evidence="1" id="KW-0472">Membrane</keyword>
<proteinExistence type="predicted"/>